<evidence type="ECO:0000259" key="1">
    <source>
        <dbReference type="PROSITE" id="PS51506"/>
    </source>
</evidence>
<protein>
    <recommendedName>
        <fullName evidence="1">Cbl-PTB domain-containing protein</fullName>
    </recommendedName>
</protein>
<dbReference type="PROSITE" id="PS51506">
    <property type="entry name" value="CBL_PTB"/>
    <property type="match status" value="1"/>
</dbReference>
<organism evidence="2 3">
    <name type="scientific">Paragonimus skrjabini miyazakii</name>
    <dbReference type="NCBI Taxonomy" id="59628"/>
    <lineage>
        <taxon>Eukaryota</taxon>
        <taxon>Metazoa</taxon>
        <taxon>Spiralia</taxon>
        <taxon>Lophotrochozoa</taxon>
        <taxon>Platyhelminthes</taxon>
        <taxon>Trematoda</taxon>
        <taxon>Digenea</taxon>
        <taxon>Plagiorchiida</taxon>
        <taxon>Troglotremata</taxon>
        <taxon>Troglotrematidae</taxon>
        <taxon>Paragonimus</taxon>
    </lineage>
</organism>
<dbReference type="OrthoDB" id="10586308at2759"/>
<dbReference type="AlphaFoldDB" id="A0A8S9YQ73"/>
<gene>
    <name evidence="2" type="ORF">EG68_08311</name>
</gene>
<dbReference type="GO" id="GO:0001784">
    <property type="term" value="F:phosphotyrosine residue binding"/>
    <property type="evidence" value="ECO:0007669"/>
    <property type="project" value="InterPro"/>
</dbReference>
<name>A0A8S9YQ73_9TREM</name>
<accession>A0A8S9YQ73</accession>
<keyword evidence="3" id="KW-1185">Reference proteome</keyword>
<feature type="domain" description="Cbl-PTB" evidence="1">
    <location>
        <begin position="8"/>
        <end position="157"/>
    </location>
</feature>
<evidence type="ECO:0000313" key="3">
    <source>
        <dbReference type="Proteomes" id="UP000822476"/>
    </source>
</evidence>
<sequence>MKKNKLGIVEVKWKTKNAAYRLPKLFVTILKILNREDMKIERHRKNAVDLAKELAKLFDLWGQTERNRKQCPEKLSVSNLFLVDFERNLINTLDSLKRVLRSSKLDESMHWRSKLTIRLVYIHAELLALFPNGEPVNEFTFIRPEAQEWWRDVFGDW</sequence>
<reference evidence="2" key="1">
    <citation type="submission" date="2019-07" db="EMBL/GenBank/DDBJ databases">
        <title>Annotation for the trematode Paragonimus miyazaki's.</title>
        <authorList>
            <person name="Choi Y.-J."/>
        </authorList>
    </citation>
    <scope>NUCLEOTIDE SEQUENCE</scope>
    <source>
        <strain evidence="2">Japan</strain>
    </source>
</reference>
<proteinExistence type="predicted"/>
<dbReference type="InterPro" id="IPR024159">
    <property type="entry name" value="Cbl_PTB"/>
</dbReference>
<evidence type="ECO:0000313" key="2">
    <source>
        <dbReference type="EMBL" id="KAF7257095.1"/>
    </source>
</evidence>
<dbReference type="EMBL" id="JTDE01002635">
    <property type="protein sequence ID" value="KAF7257095.1"/>
    <property type="molecule type" value="Genomic_DNA"/>
</dbReference>
<dbReference type="Proteomes" id="UP000822476">
    <property type="component" value="Unassembled WGS sequence"/>
</dbReference>
<comment type="caution">
    <text evidence="2">The sequence shown here is derived from an EMBL/GenBank/DDBJ whole genome shotgun (WGS) entry which is preliminary data.</text>
</comment>